<feature type="domain" description="Chaplin" evidence="6">
    <location>
        <begin position="96"/>
        <end position="136"/>
    </location>
</feature>
<dbReference type="InterPro" id="IPR005528">
    <property type="entry name" value="ChpA-H"/>
</dbReference>
<protein>
    <submittedName>
        <fullName evidence="7">DUF320 domain-containing protein</fullName>
    </submittedName>
</protein>
<keyword evidence="2" id="KW-0130">Cell adhesion</keyword>
<dbReference type="PROSITE" id="PS51884">
    <property type="entry name" value="CHAPLIN"/>
    <property type="match status" value="4"/>
</dbReference>
<organism evidence="7 8">
    <name type="scientific">Paractinoplanes hotanensis</name>
    <dbReference type="NCBI Taxonomy" id="2906497"/>
    <lineage>
        <taxon>Bacteria</taxon>
        <taxon>Bacillati</taxon>
        <taxon>Actinomycetota</taxon>
        <taxon>Actinomycetes</taxon>
        <taxon>Micromonosporales</taxon>
        <taxon>Micromonosporaceae</taxon>
        <taxon>Paractinoplanes</taxon>
    </lineage>
</organism>
<accession>A0ABT0Y8J3</accession>
<feature type="domain" description="Chaplin" evidence="6">
    <location>
        <begin position="157"/>
        <end position="197"/>
    </location>
</feature>
<dbReference type="Pfam" id="PF03777">
    <property type="entry name" value="ChpA-C"/>
    <property type="match status" value="4"/>
</dbReference>
<comment type="caution">
    <text evidence="7">The sequence shown here is derived from an EMBL/GenBank/DDBJ whole genome shotgun (WGS) entry which is preliminary data.</text>
</comment>
<keyword evidence="8" id="KW-1185">Reference proteome</keyword>
<reference evidence="7 8" key="1">
    <citation type="submission" date="2022-06" db="EMBL/GenBank/DDBJ databases">
        <title>Actinoplanes abujensis sp. nov., isolated from Nigerian arid soil.</title>
        <authorList>
            <person name="Ding P."/>
        </authorList>
    </citation>
    <scope>NUCLEOTIDE SEQUENCE [LARGE SCALE GENOMIC DNA]</scope>
    <source>
        <strain evidence="8">TRM88002</strain>
    </source>
</reference>
<keyword evidence="1" id="KW-0134">Cell wall</keyword>
<evidence type="ECO:0000259" key="6">
    <source>
        <dbReference type="PROSITE" id="PS51884"/>
    </source>
</evidence>
<dbReference type="EMBL" id="JAMQOL010000042">
    <property type="protein sequence ID" value="MCM4081782.1"/>
    <property type="molecule type" value="Genomic_DNA"/>
</dbReference>
<feature type="domain" description="Chaplin" evidence="6">
    <location>
        <begin position="37"/>
        <end position="77"/>
    </location>
</feature>
<evidence type="ECO:0000256" key="5">
    <source>
        <dbReference type="SAM" id="SignalP"/>
    </source>
</evidence>
<proteinExistence type="predicted"/>
<keyword evidence="1" id="KW-0964">Secreted</keyword>
<feature type="region of interest" description="Disordered" evidence="4">
    <location>
        <begin position="330"/>
        <end position="429"/>
    </location>
</feature>
<evidence type="ECO:0000256" key="4">
    <source>
        <dbReference type="SAM" id="MobiDB-lite"/>
    </source>
</evidence>
<feature type="chain" id="PRO_5046467164" evidence="5">
    <location>
        <begin position="29"/>
        <end position="445"/>
    </location>
</feature>
<name>A0ABT0Y8J3_9ACTN</name>
<sequence length="445" mass="44715">MKTWVRKTLSVGVLAAGALLFAPGVANADSRQVTGSNVGILNGTQIAVPVQVPVNVVGNSLGILGVADARGAGVNNLESGRRGDRGRGPVQATGSNFGILNGTQAYLPVTVPVNVVGNAAAVGGFASAQGAGVNRTESTNHRDDRRWDSPTQVTGSNFGIGNGTQIYAPVDVPINICGNSLAILGFAQSSAVCANDLSGRGGRSFGFGRKESVQGGHGATQATGRNVGIANGTQLLAPISLPVNLAGNSAAVLGASSSRAVAVNESANGHDDDITQVTGSNFGILNGTQIAVPINVPINACGNALGVLGAAQSSAACVNDRGGRSFRGFGDDDWDGDRGHGRPGHGHGHGDHDWDNDGDGGVKDDDNDDYKGDGGVRGDQQDYSDDVADDDTADDAGEMPAGNDDGYVKPAATGSKTNATGGRESAPLSAVTDTVGGLGLLNTLR</sequence>
<keyword evidence="3" id="KW-0034">Amyloid</keyword>
<feature type="signal peptide" evidence="5">
    <location>
        <begin position="1"/>
        <end position="28"/>
    </location>
</feature>
<evidence type="ECO:0000256" key="1">
    <source>
        <dbReference type="ARBA" id="ARBA00022512"/>
    </source>
</evidence>
<evidence type="ECO:0000313" key="8">
    <source>
        <dbReference type="Proteomes" id="UP001523216"/>
    </source>
</evidence>
<feature type="domain" description="Chaplin" evidence="6">
    <location>
        <begin position="281"/>
        <end position="321"/>
    </location>
</feature>
<gene>
    <name evidence="7" type="ORF">LXN57_29840</name>
</gene>
<evidence type="ECO:0000256" key="2">
    <source>
        <dbReference type="ARBA" id="ARBA00022889"/>
    </source>
</evidence>
<keyword evidence="5" id="KW-0732">Signal</keyword>
<dbReference type="RefSeq" id="WP_251801527.1">
    <property type="nucleotide sequence ID" value="NZ_JAMQOL010000042.1"/>
</dbReference>
<evidence type="ECO:0000313" key="7">
    <source>
        <dbReference type="EMBL" id="MCM4081782.1"/>
    </source>
</evidence>
<evidence type="ECO:0000256" key="3">
    <source>
        <dbReference type="ARBA" id="ARBA00023087"/>
    </source>
</evidence>
<dbReference type="Proteomes" id="UP001523216">
    <property type="component" value="Unassembled WGS sequence"/>
</dbReference>
<feature type="compositionally biased region" description="Acidic residues" evidence="4">
    <location>
        <begin position="382"/>
        <end position="397"/>
    </location>
</feature>
<feature type="compositionally biased region" description="Basic and acidic residues" evidence="4">
    <location>
        <begin position="348"/>
        <end position="380"/>
    </location>
</feature>